<protein>
    <recommendedName>
        <fullName evidence="3">DUF1871 domain-containing protein</fullName>
    </recommendedName>
</protein>
<proteinExistence type="predicted"/>
<evidence type="ECO:0000313" key="1">
    <source>
        <dbReference type="EMBL" id="GAA3727558.1"/>
    </source>
</evidence>
<dbReference type="EMBL" id="BAABCK010000050">
    <property type="protein sequence ID" value="GAA3727558.1"/>
    <property type="molecule type" value="Genomic_DNA"/>
</dbReference>
<dbReference type="InterPro" id="IPR023162">
    <property type="entry name" value="Apc36109-like_dom_sf"/>
</dbReference>
<dbReference type="SUPFAM" id="SSF116922">
    <property type="entry name" value="YugE-like"/>
    <property type="match status" value="1"/>
</dbReference>
<dbReference type="Pfam" id="PF08958">
    <property type="entry name" value="DUF1871"/>
    <property type="match status" value="1"/>
</dbReference>
<organism evidence="1 2">
    <name type="scientific">Salinicoccus jeotgali</name>
    <dbReference type="NCBI Taxonomy" id="381634"/>
    <lineage>
        <taxon>Bacteria</taxon>
        <taxon>Bacillati</taxon>
        <taxon>Bacillota</taxon>
        <taxon>Bacilli</taxon>
        <taxon>Bacillales</taxon>
        <taxon>Staphylococcaceae</taxon>
        <taxon>Salinicoccus</taxon>
    </lineage>
</organism>
<evidence type="ECO:0000313" key="2">
    <source>
        <dbReference type="Proteomes" id="UP001500920"/>
    </source>
</evidence>
<dbReference type="RefSeq" id="WP_344703189.1">
    <property type="nucleotide sequence ID" value="NZ_BAABCK010000050.1"/>
</dbReference>
<accession>A0ABP7EYR0</accession>
<keyword evidence="2" id="KW-1185">Reference proteome</keyword>
<dbReference type="Gene3D" id="1.10.340.20">
    <property type="entry name" value="Apc36109-like domain"/>
    <property type="match status" value="1"/>
</dbReference>
<name>A0ABP7EYR0_9STAP</name>
<evidence type="ECO:0008006" key="3">
    <source>
        <dbReference type="Google" id="ProtNLM"/>
    </source>
</evidence>
<dbReference type="InterPro" id="IPR015053">
    <property type="entry name" value="DUF1871"/>
</dbReference>
<dbReference type="Proteomes" id="UP001500920">
    <property type="component" value="Unassembled WGS sequence"/>
</dbReference>
<sequence>MSPEAGIELYKLISDWNPLQLEAGFDYDPEIYDTISAIYESDDAHVVGRAIQEIFNQSFETVIPLAEIHPITERALVLKRLYNDV</sequence>
<gene>
    <name evidence="1" type="ORF">GCM10022378_15680</name>
</gene>
<reference evidence="2" key="1">
    <citation type="journal article" date="2019" name="Int. J. Syst. Evol. Microbiol.">
        <title>The Global Catalogue of Microorganisms (GCM) 10K type strain sequencing project: providing services to taxonomists for standard genome sequencing and annotation.</title>
        <authorList>
            <consortium name="The Broad Institute Genomics Platform"/>
            <consortium name="The Broad Institute Genome Sequencing Center for Infectious Disease"/>
            <person name="Wu L."/>
            <person name="Ma J."/>
        </authorList>
    </citation>
    <scope>NUCLEOTIDE SEQUENCE [LARGE SCALE GENOMIC DNA]</scope>
    <source>
        <strain evidence="2">JCM 16981</strain>
    </source>
</reference>
<comment type="caution">
    <text evidence="1">The sequence shown here is derived from an EMBL/GenBank/DDBJ whole genome shotgun (WGS) entry which is preliminary data.</text>
</comment>